<dbReference type="SUPFAM" id="SSF53167">
    <property type="entry name" value="Purine and uridine phosphorylases"/>
    <property type="match status" value="1"/>
</dbReference>
<keyword evidence="3" id="KW-1185">Reference proteome</keyword>
<dbReference type="Gene3D" id="3.40.50.1580">
    <property type="entry name" value="Nucleoside phosphorylase domain"/>
    <property type="match status" value="1"/>
</dbReference>
<sequence length="318" mass="33538">MSLSLALGLAWGLARRLQAVICLIVLLSPGAGRADQFKVLDAYTGFAGTPAVNSASDYIAWLRQQPAFRDGKLDHLPDHAVILHNTNVRGMLNGLGYGDAVIEEVPIGYTDPNVLFVVRPARGQPFLVNRGLPGAGGISTQLAELAALGVKQAIHIGTAGLLGSRIPYSSLIIATGAYKDGAAFLLASTPAEAAEQIAFADAGLTDRLDRDMTAAGIAHVRALGFTSPVYYFQKTGLLKTLLTFPFDAGQAPGFVEMEEASFFASARLVDVKAASIVVGSDRAVPTGDTIRQEFFDGSLDPLLSQALRQAIVALSTRE</sequence>
<dbReference type="GO" id="GO:0009116">
    <property type="term" value="P:nucleoside metabolic process"/>
    <property type="evidence" value="ECO:0007669"/>
    <property type="project" value="InterPro"/>
</dbReference>
<dbReference type="Proteomes" id="UP000190092">
    <property type="component" value="Unassembled WGS sequence"/>
</dbReference>
<protein>
    <submittedName>
        <fullName evidence="2">Phosphorylase superfamily protein</fullName>
    </submittedName>
</protein>
<accession>A0A1T4RXJ5</accession>
<dbReference type="RefSeq" id="WP_085935803.1">
    <property type="nucleotide sequence ID" value="NZ_FUWJ01000006.1"/>
</dbReference>
<dbReference type="InterPro" id="IPR035994">
    <property type="entry name" value="Nucleoside_phosphorylase_sf"/>
</dbReference>
<dbReference type="AlphaFoldDB" id="A0A1T4RXJ5"/>
<reference evidence="3" key="1">
    <citation type="submission" date="2017-02" db="EMBL/GenBank/DDBJ databases">
        <authorList>
            <person name="Varghese N."/>
            <person name="Submissions S."/>
        </authorList>
    </citation>
    <scope>NUCLEOTIDE SEQUENCE [LARGE SCALE GENOMIC DNA]</scope>
    <source>
        <strain evidence="3">ATCC 27094</strain>
    </source>
</reference>
<name>A0A1T4RXJ5_9HYPH</name>
<dbReference type="STRING" id="225324.SAMN02745126_04116"/>
<proteinExistence type="predicted"/>
<dbReference type="EMBL" id="FUWJ01000006">
    <property type="protein sequence ID" value="SKA20468.1"/>
    <property type="molecule type" value="Genomic_DNA"/>
</dbReference>
<gene>
    <name evidence="2" type="ORF">SAMN02745126_04116</name>
</gene>
<feature type="domain" description="Nucleoside phosphorylase" evidence="1">
    <location>
        <begin position="122"/>
        <end position="289"/>
    </location>
</feature>
<evidence type="ECO:0000259" key="1">
    <source>
        <dbReference type="Pfam" id="PF01048"/>
    </source>
</evidence>
<organism evidence="2 3">
    <name type="scientific">Enhydrobacter aerosaccus</name>
    <dbReference type="NCBI Taxonomy" id="225324"/>
    <lineage>
        <taxon>Bacteria</taxon>
        <taxon>Pseudomonadati</taxon>
        <taxon>Pseudomonadota</taxon>
        <taxon>Alphaproteobacteria</taxon>
        <taxon>Hyphomicrobiales</taxon>
        <taxon>Enhydrobacter</taxon>
    </lineage>
</organism>
<evidence type="ECO:0000313" key="2">
    <source>
        <dbReference type="EMBL" id="SKA20468.1"/>
    </source>
</evidence>
<dbReference type="InterPro" id="IPR000845">
    <property type="entry name" value="Nucleoside_phosphorylase_d"/>
</dbReference>
<dbReference type="OrthoDB" id="9782889at2"/>
<dbReference type="Pfam" id="PF01048">
    <property type="entry name" value="PNP_UDP_1"/>
    <property type="match status" value="1"/>
</dbReference>
<dbReference type="GO" id="GO:0003824">
    <property type="term" value="F:catalytic activity"/>
    <property type="evidence" value="ECO:0007669"/>
    <property type="project" value="InterPro"/>
</dbReference>
<evidence type="ECO:0000313" key="3">
    <source>
        <dbReference type="Proteomes" id="UP000190092"/>
    </source>
</evidence>